<gene>
    <name evidence="1" type="ORF">F0U47_13790</name>
</gene>
<comment type="caution">
    <text evidence="1">The sequence shown here is derived from an EMBL/GenBank/DDBJ whole genome shotgun (WGS) entry which is preliminary data.</text>
</comment>
<dbReference type="AlphaFoldDB" id="A0A5B1M2T5"/>
<accession>A0A5B1M2T5</accession>
<keyword evidence="2" id="KW-1185">Reference proteome</keyword>
<dbReference type="EMBL" id="VUJW01000008">
    <property type="protein sequence ID" value="KAA1426469.1"/>
    <property type="molecule type" value="Genomic_DNA"/>
</dbReference>
<dbReference type="Proteomes" id="UP000324351">
    <property type="component" value="Unassembled WGS sequence"/>
</dbReference>
<evidence type="ECO:0000313" key="2">
    <source>
        <dbReference type="Proteomes" id="UP000324351"/>
    </source>
</evidence>
<name>A0A5B1M2T5_9ACTN</name>
<protein>
    <submittedName>
        <fullName evidence="1">Uncharacterized protein</fullName>
    </submittedName>
</protein>
<organism evidence="1 2">
    <name type="scientific">Nocardioides antri</name>
    <dbReference type="NCBI Taxonomy" id="2607659"/>
    <lineage>
        <taxon>Bacteria</taxon>
        <taxon>Bacillati</taxon>
        <taxon>Actinomycetota</taxon>
        <taxon>Actinomycetes</taxon>
        <taxon>Propionibacteriales</taxon>
        <taxon>Nocardioidaceae</taxon>
        <taxon>Nocardioides</taxon>
    </lineage>
</organism>
<evidence type="ECO:0000313" key="1">
    <source>
        <dbReference type="EMBL" id="KAA1426469.1"/>
    </source>
</evidence>
<proteinExistence type="predicted"/>
<reference evidence="1 2" key="2">
    <citation type="submission" date="2019-09" db="EMBL/GenBank/DDBJ databases">
        <authorList>
            <person name="Jin C."/>
        </authorList>
    </citation>
    <scope>NUCLEOTIDE SEQUENCE [LARGE SCALE GENOMIC DNA]</scope>
    <source>
        <strain evidence="1 2">BN140041</strain>
    </source>
</reference>
<sequence length="95" mass="10286">MTLATSTRRAPTDVAGLTAEGTHMACIDPAGELRYIAVRAWAVDGRPMCFFASTGRLMPYDATGYELHGPGDQILGCQRCTALKLRARRTLKAVD</sequence>
<dbReference type="RefSeq" id="WP_149751051.1">
    <property type="nucleotide sequence ID" value="NZ_VUJW01000008.1"/>
</dbReference>
<reference evidence="1 2" key="1">
    <citation type="submission" date="2019-09" db="EMBL/GenBank/DDBJ databases">
        <title>Nocardioides panacisoli sp. nov., isolated from the soil of a ginseng field.</title>
        <authorList>
            <person name="Cho C."/>
        </authorList>
    </citation>
    <scope>NUCLEOTIDE SEQUENCE [LARGE SCALE GENOMIC DNA]</scope>
    <source>
        <strain evidence="1 2">BN140041</strain>
    </source>
</reference>